<gene>
    <name evidence="2" type="ORF">DVH24_021550</name>
</gene>
<name>A0A498JV42_MALDO</name>
<evidence type="ECO:0000256" key="1">
    <source>
        <dbReference type="SAM" id="MobiDB-lite"/>
    </source>
</evidence>
<sequence>MNATETMNNIVSNLLRPLKKASSIHTAGCEPDGVVPPVVAEVQSSSAQSLGKNIGTTTEGSIGDDSVD</sequence>
<dbReference type="AlphaFoldDB" id="A0A498JV42"/>
<feature type="compositionally biased region" description="Polar residues" evidence="1">
    <location>
        <begin position="50"/>
        <end position="60"/>
    </location>
</feature>
<organism evidence="2 3">
    <name type="scientific">Malus domestica</name>
    <name type="common">Apple</name>
    <name type="synonym">Pyrus malus</name>
    <dbReference type="NCBI Taxonomy" id="3750"/>
    <lineage>
        <taxon>Eukaryota</taxon>
        <taxon>Viridiplantae</taxon>
        <taxon>Streptophyta</taxon>
        <taxon>Embryophyta</taxon>
        <taxon>Tracheophyta</taxon>
        <taxon>Spermatophyta</taxon>
        <taxon>Magnoliopsida</taxon>
        <taxon>eudicotyledons</taxon>
        <taxon>Gunneridae</taxon>
        <taxon>Pentapetalae</taxon>
        <taxon>rosids</taxon>
        <taxon>fabids</taxon>
        <taxon>Rosales</taxon>
        <taxon>Rosaceae</taxon>
        <taxon>Amygdaloideae</taxon>
        <taxon>Maleae</taxon>
        <taxon>Malus</taxon>
    </lineage>
</organism>
<keyword evidence="3" id="KW-1185">Reference proteome</keyword>
<dbReference type="Proteomes" id="UP000290289">
    <property type="component" value="Chromosome 5"/>
</dbReference>
<feature type="region of interest" description="Disordered" evidence="1">
    <location>
        <begin position="46"/>
        <end position="68"/>
    </location>
</feature>
<dbReference type="EMBL" id="RDQH01000331">
    <property type="protein sequence ID" value="RXH99748.1"/>
    <property type="molecule type" value="Genomic_DNA"/>
</dbReference>
<comment type="caution">
    <text evidence="2">The sequence shown here is derived from an EMBL/GenBank/DDBJ whole genome shotgun (WGS) entry which is preliminary data.</text>
</comment>
<evidence type="ECO:0000313" key="2">
    <source>
        <dbReference type="EMBL" id="RXH99748.1"/>
    </source>
</evidence>
<protein>
    <submittedName>
        <fullName evidence="2">Uncharacterized protein</fullName>
    </submittedName>
</protein>
<reference evidence="2 3" key="1">
    <citation type="submission" date="2018-10" db="EMBL/GenBank/DDBJ databases">
        <title>A high-quality apple genome assembly.</title>
        <authorList>
            <person name="Hu J."/>
        </authorList>
    </citation>
    <scope>NUCLEOTIDE SEQUENCE [LARGE SCALE GENOMIC DNA]</scope>
    <source>
        <strain evidence="3">cv. HFTH1</strain>
        <tissue evidence="2">Young leaf</tissue>
    </source>
</reference>
<accession>A0A498JV42</accession>
<evidence type="ECO:0000313" key="3">
    <source>
        <dbReference type="Proteomes" id="UP000290289"/>
    </source>
</evidence>
<proteinExistence type="predicted"/>